<feature type="compositionally biased region" description="Pro residues" evidence="1">
    <location>
        <begin position="8"/>
        <end position="20"/>
    </location>
</feature>
<keyword evidence="3" id="KW-1185">Reference proteome</keyword>
<sequence length="236" mass="25938">RPRHAPSCPGPPRSPPAPHPPPERTKRNDASGAGARPRARVAARSLVPPPGRGEAAGSRRWGTTAERGGLRRAGGASSSRGACLATLRALLYILCRSWVLPVCGSPPPPVYLCHTPLLQYTVCLTQYTLRCTLYTVTDCSHEDGHPAVNSKEMQTLLHFPAENVIIWAEPFQGFKRISLRIAQIYGSNRTDETIPFYCISLAVSKRRSRPSRRSPKRGMGGIHNLDEVEIEDRAFK</sequence>
<evidence type="ECO:0000313" key="3">
    <source>
        <dbReference type="Proteomes" id="UP000694569"/>
    </source>
</evidence>
<protein>
    <submittedName>
        <fullName evidence="2">Uncharacterized protein</fullName>
    </submittedName>
</protein>
<reference evidence="2" key="2">
    <citation type="submission" date="2025-09" db="UniProtKB">
        <authorList>
            <consortium name="Ensembl"/>
        </authorList>
    </citation>
    <scope>IDENTIFICATION</scope>
</reference>
<evidence type="ECO:0000256" key="1">
    <source>
        <dbReference type="SAM" id="MobiDB-lite"/>
    </source>
</evidence>
<evidence type="ECO:0000313" key="2">
    <source>
        <dbReference type="Ensembl" id="ENSLLEP00000027612.1"/>
    </source>
</evidence>
<accession>A0A8C5WC87</accession>
<dbReference type="AlphaFoldDB" id="A0A8C5WC87"/>
<name>A0A8C5WC87_9ANUR</name>
<reference evidence="2" key="1">
    <citation type="submission" date="2025-08" db="UniProtKB">
        <authorList>
            <consortium name="Ensembl"/>
        </authorList>
    </citation>
    <scope>IDENTIFICATION</scope>
</reference>
<organism evidence="2 3">
    <name type="scientific">Leptobrachium leishanense</name>
    <name type="common">Leishan spiny toad</name>
    <dbReference type="NCBI Taxonomy" id="445787"/>
    <lineage>
        <taxon>Eukaryota</taxon>
        <taxon>Metazoa</taxon>
        <taxon>Chordata</taxon>
        <taxon>Craniata</taxon>
        <taxon>Vertebrata</taxon>
        <taxon>Euteleostomi</taxon>
        <taxon>Amphibia</taxon>
        <taxon>Batrachia</taxon>
        <taxon>Anura</taxon>
        <taxon>Pelobatoidea</taxon>
        <taxon>Megophryidae</taxon>
        <taxon>Leptobrachium</taxon>
    </lineage>
</organism>
<dbReference type="Ensembl" id="ENSLLET00000028692.1">
    <property type="protein sequence ID" value="ENSLLEP00000027612.1"/>
    <property type="gene ID" value="ENSLLEG00000017499.1"/>
</dbReference>
<proteinExistence type="predicted"/>
<feature type="compositionally biased region" description="Low complexity" evidence="1">
    <location>
        <begin position="30"/>
        <end position="46"/>
    </location>
</feature>
<feature type="region of interest" description="Disordered" evidence="1">
    <location>
        <begin position="1"/>
        <end position="77"/>
    </location>
</feature>
<dbReference type="Proteomes" id="UP000694569">
    <property type="component" value="Unplaced"/>
</dbReference>